<evidence type="ECO:0000256" key="2">
    <source>
        <dbReference type="ARBA" id="ARBA00023125"/>
    </source>
</evidence>
<protein>
    <submittedName>
        <fullName evidence="5">MarR family transcriptional regulator</fullName>
    </submittedName>
</protein>
<keyword evidence="3" id="KW-0804">Transcription</keyword>
<dbReference type="InterPro" id="IPR023187">
    <property type="entry name" value="Tscrpt_reg_MarR-type_CS"/>
</dbReference>
<dbReference type="SUPFAM" id="SSF46785">
    <property type="entry name" value="Winged helix' DNA-binding domain"/>
    <property type="match status" value="1"/>
</dbReference>
<dbReference type="GO" id="GO:0003700">
    <property type="term" value="F:DNA-binding transcription factor activity"/>
    <property type="evidence" value="ECO:0007669"/>
    <property type="project" value="InterPro"/>
</dbReference>
<keyword evidence="2" id="KW-0238">DNA-binding</keyword>
<organism evidence="5 6">
    <name type="scientific">Agromyces protaetiae</name>
    <dbReference type="NCBI Taxonomy" id="2509455"/>
    <lineage>
        <taxon>Bacteria</taxon>
        <taxon>Bacillati</taxon>
        <taxon>Actinomycetota</taxon>
        <taxon>Actinomycetes</taxon>
        <taxon>Micrococcales</taxon>
        <taxon>Microbacteriaceae</taxon>
        <taxon>Agromyces</taxon>
    </lineage>
</organism>
<accession>A0A4P6FI54</accession>
<feature type="domain" description="HTH marR-type" evidence="4">
    <location>
        <begin position="1"/>
        <end position="121"/>
    </location>
</feature>
<dbReference type="EMBL" id="CP035491">
    <property type="protein sequence ID" value="QAY74833.1"/>
    <property type="molecule type" value="Genomic_DNA"/>
</dbReference>
<evidence type="ECO:0000313" key="5">
    <source>
        <dbReference type="EMBL" id="QAY74833.1"/>
    </source>
</evidence>
<evidence type="ECO:0000256" key="3">
    <source>
        <dbReference type="ARBA" id="ARBA00023163"/>
    </source>
</evidence>
<dbReference type="PANTHER" id="PTHR39515:SF2">
    <property type="entry name" value="HTH-TYPE TRANSCRIPTIONAL REGULATOR RV0880"/>
    <property type="match status" value="1"/>
</dbReference>
<dbReference type="AlphaFoldDB" id="A0A4P6FI54"/>
<gene>
    <name evidence="5" type="ORF">ET445_02635</name>
</gene>
<keyword evidence="6" id="KW-1185">Reference proteome</keyword>
<dbReference type="PANTHER" id="PTHR39515">
    <property type="entry name" value="CONSERVED PROTEIN"/>
    <property type="match status" value="1"/>
</dbReference>
<dbReference type="OrthoDB" id="9804055at2"/>
<dbReference type="Pfam" id="PF12802">
    <property type="entry name" value="MarR_2"/>
    <property type="match status" value="1"/>
</dbReference>
<sequence>MRLSRRLRQERADAELSASQFSALGWVSGEGPLTIGRLAELERVTPPSMNRTVNCLADKGLIVREGAPDDGRKVIVRVTDEGEAIMRETRRRRDAWFAKRFEKLTPDERALLLKAGDLLRRLADQ</sequence>
<dbReference type="InterPro" id="IPR000835">
    <property type="entry name" value="HTH_MarR-typ"/>
</dbReference>
<evidence type="ECO:0000259" key="4">
    <source>
        <dbReference type="PROSITE" id="PS50995"/>
    </source>
</evidence>
<reference evidence="5 6" key="1">
    <citation type="submission" date="2019-01" db="EMBL/GenBank/DDBJ databases">
        <title>Genome sequencing of strain FW100M-8.</title>
        <authorList>
            <person name="Heo J."/>
            <person name="Kim S.-J."/>
            <person name="Kim J.-S."/>
            <person name="Hong S.-B."/>
            <person name="Kwon S.-W."/>
        </authorList>
    </citation>
    <scope>NUCLEOTIDE SEQUENCE [LARGE SCALE GENOMIC DNA]</scope>
    <source>
        <strain evidence="5 6">FW100M-8</strain>
    </source>
</reference>
<dbReference type="InterPro" id="IPR036388">
    <property type="entry name" value="WH-like_DNA-bd_sf"/>
</dbReference>
<dbReference type="KEGG" id="agf:ET445_02635"/>
<keyword evidence="1" id="KW-0805">Transcription regulation</keyword>
<dbReference type="PROSITE" id="PS01117">
    <property type="entry name" value="HTH_MARR_1"/>
    <property type="match status" value="1"/>
</dbReference>
<evidence type="ECO:0000313" key="6">
    <source>
        <dbReference type="Proteomes" id="UP000291259"/>
    </source>
</evidence>
<dbReference type="InterPro" id="IPR052526">
    <property type="entry name" value="HTH-type_Bedaq_tolerance"/>
</dbReference>
<dbReference type="PROSITE" id="PS50995">
    <property type="entry name" value="HTH_MARR_2"/>
    <property type="match status" value="1"/>
</dbReference>
<dbReference type="Proteomes" id="UP000291259">
    <property type="component" value="Chromosome"/>
</dbReference>
<proteinExistence type="predicted"/>
<name>A0A4P6FI54_9MICO</name>
<dbReference type="InterPro" id="IPR036390">
    <property type="entry name" value="WH_DNA-bd_sf"/>
</dbReference>
<evidence type="ECO:0000256" key="1">
    <source>
        <dbReference type="ARBA" id="ARBA00023015"/>
    </source>
</evidence>
<dbReference type="GO" id="GO:0003677">
    <property type="term" value="F:DNA binding"/>
    <property type="evidence" value="ECO:0007669"/>
    <property type="project" value="UniProtKB-KW"/>
</dbReference>
<dbReference type="Gene3D" id="1.10.10.10">
    <property type="entry name" value="Winged helix-like DNA-binding domain superfamily/Winged helix DNA-binding domain"/>
    <property type="match status" value="1"/>
</dbReference>
<dbReference type="SMART" id="SM00347">
    <property type="entry name" value="HTH_MARR"/>
    <property type="match status" value="1"/>
</dbReference>